<dbReference type="GeneID" id="34782240"/>
<protein>
    <recommendedName>
        <fullName evidence="7">Clostridial hydrophobic W</fullName>
    </recommendedName>
</protein>
<reference evidence="4 6" key="1">
    <citation type="submission" date="2014-06" db="EMBL/GenBank/DDBJ databases">
        <authorList>
            <person name="Ju J."/>
            <person name="Zhang J."/>
        </authorList>
    </citation>
    <scope>NUCLEOTIDE SEQUENCE [LARGE SCALE GENOMIC DNA]</scope>
    <source>
        <strain evidence="4">DmL_050</strain>
    </source>
</reference>
<feature type="compositionally biased region" description="Acidic residues" evidence="2">
    <location>
        <begin position="354"/>
        <end position="363"/>
    </location>
</feature>
<reference evidence="5" key="2">
    <citation type="submission" date="2014-09" db="EMBL/GenBank/DDBJ databases">
        <authorList>
            <person name="Illeghems K.G."/>
        </authorList>
    </citation>
    <scope>NUCLEOTIDE SEQUENCE [LARGE SCALE GENOMIC DNA]</scope>
    <source>
        <strain evidence="5">108B</strain>
    </source>
</reference>
<name>A0A0U5EWP6_9PROT</name>
<dbReference type="KEGG" id="asz:ASN_1136"/>
<gene>
    <name evidence="3" type="ORF">ASN_1136</name>
    <name evidence="4" type="ORF">HK16_15305</name>
</gene>
<dbReference type="EMBL" id="JOOZ01000058">
    <property type="protein sequence ID" value="OUL65596.1"/>
    <property type="molecule type" value="Genomic_DNA"/>
</dbReference>
<feature type="region of interest" description="Disordered" evidence="2">
    <location>
        <begin position="354"/>
        <end position="444"/>
    </location>
</feature>
<dbReference type="AlphaFoldDB" id="A0A0U5EWP6"/>
<evidence type="ECO:0000256" key="1">
    <source>
        <dbReference type="SAM" id="Coils"/>
    </source>
</evidence>
<dbReference type="InterPro" id="IPR006637">
    <property type="entry name" value="ChW"/>
</dbReference>
<dbReference type="EMBL" id="LN606600">
    <property type="protein sequence ID" value="CEF40513.1"/>
    <property type="molecule type" value="Genomic_DNA"/>
</dbReference>
<sequence>MSQTNQAPAQQRISDLKVSGHLMTLQTGLFCVFHTPGQQPPTAAGLPGVRISQPPLKTPGAVEIVTFEEDGWLGAQNGAALVRVRRGPAQVMITIYQELNSPHEAPRLQVVQLSAQADAPAPAAAASGAGLQAPAVAPRAQGAASASESTSVAAGQKPEVGAHIQRRGDVAVRLGEWMGEPGSHAWIEGFGVAPAELIEPSDIEYQAVLGKGWLSPWVDGGQYCGSRGMALPILGLCVRLKGDAAKKFICRVTATFTDGTKVGPVENGEPVESETLAPLEAFLLEILPRGGAGRGGRRKGGKTDKAAAKAAAEDLAALLEEEVVEALEELEELEEIAELEELEDAEPEEFDLFIEEESAPEEQEAPRRRRGGRKPLKTKGAEPAAAAPVKASRGRKASVTEKPAPAARSGSPRQSARAKLATSKAGRATAPRGAGRGRKPGSRR</sequence>
<keyword evidence="1" id="KW-0175">Coiled coil</keyword>
<evidence type="ECO:0000313" key="6">
    <source>
        <dbReference type="Proteomes" id="UP000195072"/>
    </source>
</evidence>
<feature type="compositionally biased region" description="Low complexity" evidence="2">
    <location>
        <begin position="381"/>
        <end position="391"/>
    </location>
</feature>
<feature type="compositionally biased region" description="Basic residues" evidence="2">
    <location>
        <begin position="367"/>
        <end position="377"/>
    </location>
</feature>
<evidence type="ECO:0000313" key="5">
    <source>
        <dbReference type="Proteomes" id="UP000056109"/>
    </source>
</evidence>
<feature type="compositionally biased region" description="Low complexity" evidence="2">
    <location>
        <begin position="140"/>
        <end position="154"/>
    </location>
</feature>
<feature type="coiled-coil region" evidence="1">
    <location>
        <begin position="309"/>
        <end position="343"/>
    </location>
</feature>
<accession>A0A0U5EWP6</accession>
<keyword evidence="5" id="KW-1185">Reference proteome</keyword>
<dbReference type="RefSeq" id="WP_058987374.1">
    <property type="nucleotide sequence ID" value="NZ_JOOZ01000058.1"/>
</dbReference>
<feature type="region of interest" description="Disordered" evidence="2">
    <location>
        <begin position="140"/>
        <end position="160"/>
    </location>
</feature>
<proteinExistence type="predicted"/>
<dbReference type="PATRIC" id="fig|446692.3.peg.1136"/>
<organism evidence="3 5">
    <name type="scientific">Acetobacter senegalensis</name>
    <dbReference type="NCBI Taxonomy" id="446692"/>
    <lineage>
        <taxon>Bacteria</taxon>
        <taxon>Pseudomonadati</taxon>
        <taxon>Pseudomonadota</taxon>
        <taxon>Alphaproteobacteria</taxon>
        <taxon>Acetobacterales</taxon>
        <taxon>Acetobacteraceae</taxon>
        <taxon>Acetobacter</taxon>
    </lineage>
</organism>
<feature type="compositionally biased region" description="Low complexity" evidence="2">
    <location>
        <begin position="424"/>
        <end position="433"/>
    </location>
</feature>
<evidence type="ECO:0000313" key="3">
    <source>
        <dbReference type="EMBL" id="CEF40513.1"/>
    </source>
</evidence>
<dbReference type="Proteomes" id="UP000056109">
    <property type="component" value="Chromosome I"/>
</dbReference>
<evidence type="ECO:0008006" key="7">
    <source>
        <dbReference type="Google" id="ProtNLM"/>
    </source>
</evidence>
<dbReference type="Pfam" id="PF07538">
    <property type="entry name" value="ChW"/>
    <property type="match status" value="1"/>
</dbReference>
<evidence type="ECO:0000256" key="2">
    <source>
        <dbReference type="SAM" id="MobiDB-lite"/>
    </source>
</evidence>
<evidence type="ECO:0000313" key="4">
    <source>
        <dbReference type="EMBL" id="OUL65596.1"/>
    </source>
</evidence>
<feature type="compositionally biased region" description="Basic residues" evidence="2">
    <location>
        <begin position="435"/>
        <end position="444"/>
    </location>
</feature>
<dbReference type="Proteomes" id="UP000195072">
    <property type="component" value="Unassembled WGS sequence"/>
</dbReference>
<reference evidence="3" key="3">
    <citation type="submission" date="2014-09" db="EMBL/GenBank/DDBJ databases">
        <authorList>
            <person name="Magalhaes I.L.F."/>
            <person name="Oliveira U."/>
            <person name="Santos F.R."/>
            <person name="Vidigal T.H.D.A."/>
            <person name="Brescovit A.D."/>
            <person name="Santos A.J."/>
        </authorList>
    </citation>
    <scope>NUCLEOTIDE SEQUENCE</scope>
    <source>
        <strain evidence="3">108B</strain>
    </source>
</reference>